<keyword evidence="6" id="KW-0464">Manganese</keyword>
<evidence type="ECO:0000256" key="3">
    <source>
        <dbReference type="ARBA" id="ARBA00022723"/>
    </source>
</evidence>
<dbReference type="Proteomes" id="UP000295371">
    <property type="component" value="Unassembled WGS sequence"/>
</dbReference>
<keyword evidence="3" id="KW-0479">Metal-binding</keyword>
<reference evidence="8 9" key="1">
    <citation type="submission" date="2019-03" db="EMBL/GenBank/DDBJ databases">
        <title>Genomic Encyclopedia of Archaeal and Bacterial Type Strains, Phase II (KMG-II): from individual species to whole genera.</title>
        <authorList>
            <person name="Goeker M."/>
        </authorList>
    </citation>
    <scope>NUCLEOTIDE SEQUENCE [LARGE SCALE GENOMIC DNA]</scope>
    <source>
        <strain evidence="8 9">DSM 24323</strain>
    </source>
</reference>
<dbReference type="GO" id="GO:0046872">
    <property type="term" value="F:metal ion binding"/>
    <property type="evidence" value="ECO:0007669"/>
    <property type="project" value="UniProtKB-KW"/>
</dbReference>
<dbReference type="Pfam" id="PF00293">
    <property type="entry name" value="NUDIX"/>
    <property type="match status" value="1"/>
</dbReference>
<dbReference type="EMBL" id="SOAW01000003">
    <property type="protein sequence ID" value="TDT29871.1"/>
    <property type="molecule type" value="Genomic_DNA"/>
</dbReference>
<dbReference type="InterPro" id="IPR015797">
    <property type="entry name" value="NUDIX_hydrolase-like_dom_sf"/>
</dbReference>
<sequence>MSADPLGLLVEGLTDPGAAVDNTRWRSVPRQPRKAAVLALFGLADRGPQIVLTERAADLRSHPGQVSLPGGAVEPADPDLPATALREAAEEVALRTDTVQILGELPPVPVPVSHFNVTAVIGRWQNPHALRAADPAEVAAVHQVPIEVLAAPQTRCTAVHPRGFTSPGFVFGTDSGREVFVWGLTAFLLDALLRLGGWEQPWQVERRLPVPKERL</sequence>
<keyword evidence="5" id="KW-0460">Magnesium</keyword>
<evidence type="ECO:0000313" key="8">
    <source>
        <dbReference type="EMBL" id="TDT29871.1"/>
    </source>
</evidence>
<dbReference type="PANTHER" id="PTHR12992:SF11">
    <property type="entry name" value="MITOCHONDRIAL COENZYME A DIPHOSPHATASE NUDT8"/>
    <property type="match status" value="1"/>
</dbReference>
<dbReference type="InterPro" id="IPR000086">
    <property type="entry name" value="NUDIX_hydrolase_dom"/>
</dbReference>
<comment type="cofactor">
    <cofactor evidence="2">
        <name>Mg(2+)</name>
        <dbReference type="ChEBI" id="CHEBI:18420"/>
    </cofactor>
</comment>
<evidence type="ECO:0000259" key="7">
    <source>
        <dbReference type="PROSITE" id="PS51462"/>
    </source>
</evidence>
<evidence type="ECO:0000256" key="1">
    <source>
        <dbReference type="ARBA" id="ARBA00001936"/>
    </source>
</evidence>
<accession>A0A4R7IYM3</accession>
<organism evidence="8 9">
    <name type="scientific">Naumannella halotolerans</name>
    <dbReference type="NCBI Taxonomy" id="993414"/>
    <lineage>
        <taxon>Bacteria</taxon>
        <taxon>Bacillati</taxon>
        <taxon>Actinomycetota</taxon>
        <taxon>Actinomycetes</taxon>
        <taxon>Propionibacteriales</taxon>
        <taxon>Propionibacteriaceae</taxon>
        <taxon>Naumannella</taxon>
    </lineage>
</organism>
<name>A0A4R7IYM3_9ACTN</name>
<dbReference type="PANTHER" id="PTHR12992">
    <property type="entry name" value="NUDIX HYDROLASE"/>
    <property type="match status" value="1"/>
</dbReference>
<dbReference type="SUPFAM" id="SSF55811">
    <property type="entry name" value="Nudix"/>
    <property type="match status" value="1"/>
</dbReference>
<protein>
    <submittedName>
        <fullName evidence="8">NUDIX domain-containing protein</fullName>
    </submittedName>
</protein>
<evidence type="ECO:0000256" key="5">
    <source>
        <dbReference type="ARBA" id="ARBA00022842"/>
    </source>
</evidence>
<dbReference type="PROSITE" id="PS51462">
    <property type="entry name" value="NUDIX"/>
    <property type="match status" value="1"/>
</dbReference>
<dbReference type="OrthoDB" id="9802805at2"/>
<evidence type="ECO:0000256" key="4">
    <source>
        <dbReference type="ARBA" id="ARBA00022801"/>
    </source>
</evidence>
<feature type="domain" description="Nudix hydrolase" evidence="7">
    <location>
        <begin position="32"/>
        <end position="170"/>
    </location>
</feature>
<dbReference type="RefSeq" id="WP_133755800.1">
    <property type="nucleotide sequence ID" value="NZ_SOAW01000003.1"/>
</dbReference>
<dbReference type="Gene3D" id="3.90.79.10">
    <property type="entry name" value="Nucleoside Triphosphate Pyrophosphohydrolase"/>
    <property type="match status" value="1"/>
</dbReference>
<evidence type="ECO:0000256" key="2">
    <source>
        <dbReference type="ARBA" id="ARBA00001946"/>
    </source>
</evidence>
<gene>
    <name evidence="8" type="ORF">CLV29_2893</name>
</gene>
<keyword evidence="9" id="KW-1185">Reference proteome</keyword>
<evidence type="ECO:0000256" key="6">
    <source>
        <dbReference type="ARBA" id="ARBA00023211"/>
    </source>
</evidence>
<dbReference type="InterPro" id="IPR045121">
    <property type="entry name" value="CoAse"/>
</dbReference>
<comment type="cofactor">
    <cofactor evidence="1">
        <name>Mn(2+)</name>
        <dbReference type="ChEBI" id="CHEBI:29035"/>
    </cofactor>
</comment>
<comment type="caution">
    <text evidence="8">The sequence shown here is derived from an EMBL/GenBank/DDBJ whole genome shotgun (WGS) entry which is preliminary data.</text>
</comment>
<evidence type="ECO:0000313" key="9">
    <source>
        <dbReference type="Proteomes" id="UP000295371"/>
    </source>
</evidence>
<dbReference type="GO" id="GO:0010945">
    <property type="term" value="F:coenzyme A diphosphatase activity"/>
    <property type="evidence" value="ECO:0007669"/>
    <property type="project" value="InterPro"/>
</dbReference>
<keyword evidence="4" id="KW-0378">Hydrolase</keyword>
<dbReference type="AlphaFoldDB" id="A0A4R7IYM3"/>
<dbReference type="CDD" id="cd03426">
    <property type="entry name" value="NUDIX_CoAse_Nudt7"/>
    <property type="match status" value="1"/>
</dbReference>
<proteinExistence type="predicted"/>